<protein>
    <submittedName>
        <fullName evidence="1">Uncharacterized protein</fullName>
    </submittedName>
</protein>
<comment type="caution">
    <text evidence="1">The sequence shown here is derived from an EMBL/GenBank/DDBJ whole genome shotgun (WGS) entry which is preliminary data.</text>
</comment>
<accession>A0A317UR95</accession>
<dbReference type="GeneID" id="37064191"/>
<name>A0A317UR95_9EURO</name>
<dbReference type="RefSeq" id="XP_025394314.1">
    <property type="nucleotide sequence ID" value="XM_025541954.1"/>
</dbReference>
<keyword evidence="2" id="KW-1185">Reference proteome</keyword>
<dbReference type="AlphaFoldDB" id="A0A317UR95"/>
<dbReference type="Proteomes" id="UP000247233">
    <property type="component" value="Unassembled WGS sequence"/>
</dbReference>
<reference evidence="1 2" key="1">
    <citation type="submission" date="2016-12" db="EMBL/GenBank/DDBJ databases">
        <title>The genomes of Aspergillus section Nigri reveals drivers in fungal speciation.</title>
        <authorList>
            <consortium name="DOE Joint Genome Institute"/>
            <person name="Vesth T.C."/>
            <person name="Nybo J."/>
            <person name="Theobald S."/>
            <person name="Brandl J."/>
            <person name="Frisvad J.C."/>
            <person name="Nielsen K.F."/>
            <person name="Lyhne E.K."/>
            <person name="Kogle M.E."/>
            <person name="Kuo A."/>
            <person name="Riley R."/>
            <person name="Clum A."/>
            <person name="Nolan M."/>
            <person name="Lipzen A."/>
            <person name="Salamov A."/>
            <person name="Henrissat B."/>
            <person name="Wiebenga A."/>
            <person name="De Vries R.P."/>
            <person name="Grigoriev I.V."/>
            <person name="Mortensen U.H."/>
            <person name="Andersen M.R."/>
            <person name="Baker S.E."/>
        </authorList>
    </citation>
    <scope>NUCLEOTIDE SEQUENCE [LARGE SCALE GENOMIC DNA]</scope>
    <source>
        <strain evidence="1 2">CBS 117.55</strain>
    </source>
</reference>
<evidence type="ECO:0000313" key="2">
    <source>
        <dbReference type="Proteomes" id="UP000247233"/>
    </source>
</evidence>
<gene>
    <name evidence="1" type="ORF">BO70DRAFT_356931</name>
</gene>
<evidence type="ECO:0000313" key="1">
    <source>
        <dbReference type="EMBL" id="PWY64543.1"/>
    </source>
</evidence>
<proteinExistence type="predicted"/>
<sequence>MAWERYSVFALHHGRTIGLVYRKAPVHHHYSNLAPVQHANNIESFQHGRWIIHRSELSLWAEGFFGGQWTSPLDQVRLTPSHLLPGRLVVPYFAKVFGGYSHIAISRISKAIYGVYTEPEADVAWLKACGGWLEWRNFSPVVKDHLRIIIRTYNIIY</sequence>
<organism evidence="1 2">
    <name type="scientific">Aspergillus heteromorphus CBS 117.55</name>
    <dbReference type="NCBI Taxonomy" id="1448321"/>
    <lineage>
        <taxon>Eukaryota</taxon>
        <taxon>Fungi</taxon>
        <taxon>Dikarya</taxon>
        <taxon>Ascomycota</taxon>
        <taxon>Pezizomycotina</taxon>
        <taxon>Eurotiomycetes</taxon>
        <taxon>Eurotiomycetidae</taxon>
        <taxon>Eurotiales</taxon>
        <taxon>Aspergillaceae</taxon>
        <taxon>Aspergillus</taxon>
        <taxon>Aspergillus subgen. Circumdati</taxon>
    </lineage>
</organism>
<dbReference type="VEuPathDB" id="FungiDB:BO70DRAFT_356931"/>
<dbReference type="EMBL" id="MSFL01000060">
    <property type="protein sequence ID" value="PWY64543.1"/>
    <property type="molecule type" value="Genomic_DNA"/>
</dbReference>